<evidence type="ECO:0000256" key="1">
    <source>
        <dbReference type="SAM" id="MobiDB-lite"/>
    </source>
</evidence>
<protein>
    <recommendedName>
        <fullName evidence="4">WXG100 family type VII secretion target</fullName>
    </recommendedName>
</protein>
<dbReference type="SUPFAM" id="SSF140453">
    <property type="entry name" value="EsxAB dimer-like"/>
    <property type="match status" value="1"/>
</dbReference>
<feature type="compositionally biased region" description="Low complexity" evidence="1">
    <location>
        <begin position="70"/>
        <end position="82"/>
    </location>
</feature>
<reference evidence="2 3" key="1">
    <citation type="submission" date="2018-04" db="EMBL/GenBank/DDBJ databases">
        <title>Bacteria isolated from cave deposits of Manipur.</title>
        <authorList>
            <person name="Sahoo D."/>
            <person name="Sarangthem I."/>
            <person name="Nandeibam J."/>
        </authorList>
    </citation>
    <scope>NUCLEOTIDE SEQUENCE [LARGE SCALE GENOMIC DNA]</scope>
    <source>
        <strain evidence="3">mrc11</strain>
    </source>
</reference>
<dbReference type="Proteomes" id="UP000249166">
    <property type="component" value="Unassembled WGS sequence"/>
</dbReference>
<gene>
    <name evidence="2" type="ORF">DBZ45_06520</name>
</gene>
<proteinExistence type="predicted"/>
<sequence>MALLGADVEALRNLGTRLTAGSNDIQNQKNQLNNQLDGVDWRGPDADRFRDEWRSNHLPALERVARALEEAGQQANRNAQQQTEASQG</sequence>
<evidence type="ECO:0008006" key="4">
    <source>
        <dbReference type="Google" id="ProtNLM"/>
    </source>
</evidence>
<accession>A0A328HHY6</accession>
<comment type="caution">
    <text evidence="2">The sequence shown here is derived from an EMBL/GenBank/DDBJ whole genome shotgun (WGS) entry which is preliminary data.</text>
</comment>
<name>A0A328HHY6_ARTGO</name>
<evidence type="ECO:0000313" key="2">
    <source>
        <dbReference type="EMBL" id="RAM38142.1"/>
    </source>
</evidence>
<dbReference type="EMBL" id="QLNP01000063">
    <property type="protein sequence ID" value="RAM38142.1"/>
    <property type="molecule type" value="Genomic_DNA"/>
</dbReference>
<dbReference type="RefSeq" id="WP_111903117.1">
    <property type="nucleotide sequence ID" value="NZ_QLNP01000063.1"/>
</dbReference>
<feature type="region of interest" description="Disordered" evidence="1">
    <location>
        <begin position="69"/>
        <end position="88"/>
    </location>
</feature>
<organism evidence="2 3">
    <name type="scientific">Arthrobacter globiformis</name>
    <dbReference type="NCBI Taxonomy" id="1665"/>
    <lineage>
        <taxon>Bacteria</taxon>
        <taxon>Bacillati</taxon>
        <taxon>Actinomycetota</taxon>
        <taxon>Actinomycetes</taxon>
        <taxon>Micrococcales</taxon>
        <taxon>Micrococcaceae</taxon>
        <taxon>Arthrobacter</taxon>
    </lineage>
</organism>
<dbReference type="Gene3D" id="1.10.287.1060">
    <property type="entry name" value="ESAT-6-like"/>
    <property type="match status" value="1"/>
</dbReference>
<evidence type="ECO:0000313" key="3">
    <source>
        <dbReference type="Proteomes" id="UP000249166"/>
    </source>
</evidence>
<dbReference type="AlphaFoldDB" id="A0A328HHY6"/>
<dbReference type="InterPro" id="IPR036689">
    <property type="entry name" value="ESAT-6-like_sf"/>
</dbReference>